<dbReference type="STRING" id="760142.Hipma_0165"/>
<evidence type="ECO:0000256" key="4">
    <source>
        <dbReference type="RuleBase" id="RU004514"/>
    </source>
</evidence>
<dbReference type="Pfam" id="PF01168">
    <property type="entry name" value="Ala_racemase_N"/>
    <property type="match status" value="1"/>
</dbReference>
<dbReference type="AlphaFoldDB" id="F2LX86"/>
<dbReference type="InterPro" id="IPR001608">
    <property type="entry name" value="Ala_racemase_N"/>
</dbReference>
<proteinExistence type="inferred from homology"/>
<accession>F2LX86</accession>
<dbReference type="HOGENOM" id="CLU_059988_1_0_7"/>
<dbReference type="Proteomes" id="UP000008139">
    <property type="component" value="Chromosome"/>
</dbReference>
<dbReference type="KEGG" id="hmr:Hipma_0165"/>
<evidence type="ECO:0000256" key="1">
    <source>
        <dbReference type="ARBA" id="ARBA00022898"/>
    </source>
</evidence>
<evidence type="ECO:0000256" key="3">
    <source>
        <dbReference type="PIRSR" id="PIRSR004848-1"/>
    </source>
</evidence>
<sequence>MSIKERTEALLREIPEGVIVEAAAKTRTADEILQVIDAGITVIGQNYIKDLRAVYDKIGKKAKWHFIGSVKNQKNELFRTKYLKIINMIETIDSFEDAERLSKKCEAISKVMPILIEINSAEEPQKSGVMPDDAINLIKHISLLKNIRVEGLMTMGKATEEPEDARIYFKLTKQIFDEVKRLGIDNVEMKYLSMGMTDTYKIAIQEGANIVRIGTAIFGPRKA</sequence>
<comment type="function">
    <text evidence="2">Pyridoxal 5'-phosphate (PLP)-binding protein, which is involved in PLP homeostasis.</text>
</comment>
<dbReference type="InParanoid" id="F2LX86"/>
<dbReference type="HAMAP" id="MF_02087">
    <property type="entry name" value="PLP_homeostasis"/>
    <property type="match status" value="1"/>
</dbReference>
<organism evidence="6 7">
    <name type="scientific">Hippea maritima (strain ATCC 700847 / DSM 10411 / MH2)</name>
    <dbReference type="NCBI Taxonomy" id="760142"/>
    <lineage>
        <taxon>Bacteria</taxon>
        <taxon>Pseudomonadati</taxon>
        <taxon>Campylobacterota</taxon>
        <taxon>Desulfurellia</taxon>
        <taxon>Desulfurellales</taxon>
        <taxon>Hippeaceae</taxon>
        <taxon>Hippea</taxon>
    </lineage>
</organism>
<dbReference type="GO" id="GO:0030170">
    <property type="term" value="F:pyridoxal phosphate binding"/>
    <property type="evidence" value="ECO:0007669"/>
    <property type="project" value="UniProtKB-UniRule"/>
</dbReference>
<reference evidence="7" key="2">
    <citation type="submission" date="2011-03" db="EMBL/GenBank/DDBJ databases">
        <title>The complete genome of Hippea maritima DSM 10411.</title>
        <authorList>
            <consortium name="US DOE Joint Genome Institute (JGI-PGF)"/>
            <person name="Lucas S."/>
            <person name="Copeland A."/>
            <person name="Lapidus A."/>
            <person name="Bruce D."/>
            <person name="Goodwin L."/>
            <person name="Pitluck S."/>
            <person name="Peters L."/>
            <person name="Kyrpides N."/>
            <person name="Mavromatis K."/>
            <person name="Pagani I."/>
            <person name="Ivanova N."/>
            <person name="Mikhailova N."/>
            <person name="Lu M."/>
            <person name="Detter J.C."/>
            <person name="Tapia R."/>
            <person name="Han C."/>
            <person name="Land M."/>
            <person name="Hauser L."/>
            <person name="Markowitz V."/>
            <person name="Cheng J.-F."/>
            <person name="Hugenholtz P."/>
            <person name="Woyke T."/>
            <person name="Wu D."/>
            <person name="Spring S."/>
            <person name="Schroeder M."/>
            <person name="Brambilla E."/>
            <person name="Klenk H.-P."/>
            <person name="Eisen J.A."/>
        </authorList>
    </citation>
    <scope>NUCLEOTIDE SEQUENCE [LARGE SCALE GENOMIC DNA]</scope>
    <source>
        <strain evidence="7">ATCC 700847 / DSM 10411 / MH2</strain>
    </source>
</reference>
<evidence type="ECO:0000259" key="5">
    <source>
        <dbReference type="Pfam" id="PF01168"/>
    </source>
</evidence>
<dbReference type="PIRSF" id="PIRSF004848">
    <property type="entry name" value="YBL036c_PLPDEIII"/>
    <property type="match status" value="1"/>
</dbReference>
<keyword evidence="1 2" id="KW-0663">Pyridoxal phosphate</keyword>
<dbReference type="OrthoDB" id="9804072at2"/>
<dbReference type="InterPro" id="IPR011078">
    <property type="entry name" value="PyrdxlP_homeostasis"/>
</dbReference>
<reference evidence="6 7" key="1">
    <citation type="journal article" date="2011" name="Stand. Genomic Sci.">
        <title>Complete genome sequence of the thermophilic sulfur-reducer Hippea maritima type strain (MH(2)).</title>
        <authorList>
            <person name="Huntemann M."/>
            <person name="Lu M."/>
            <person name="Nolan M."/>
            <person name="Lapidus A."/>
            <person name="Lucas S."/>
            <person name="Hammon N."/>
            <person name="Deshpande S."/>
            <person name="Cheng J.F."/>
            <person name="Tapia R."/>
            <person name="Han C."/>
            <person name="Goodwin L."/>
            <person name="Pitluck S."/>
            <person name="Liolios K."/>
            <person name="Pagani I."/>
            <person name="Ivanova N."/>
            <person name="Ovchinikova G."/>
            <person name="Pati A."/>
            <person name="Chen A."/>
            <person name="Palaniappan K."/>
            <person name="Land M."/>
            <person name="Hauser L."/>
            <person name="Jeffries C.D."/>
            <person name="Detter J.C."/>
            <person name="Brambilla E.M."/>
            <person name="Rohde M."/>
            <person name="Spring S."/>
            <person name="Goker M."/>
            <person name="Woyke T."/>
            <person name="Bristow J."/>
            <person name="Eisen J.A."/>
            <person name="Markowitz V."/>
            <person name="Hugenholtz P."/>
            <person name="Kyrpides N.C."/>
            <person name="Klenk H.P."/>
            <person name="Mavromatis K."/>
        </authorList>
    </citation>
    <scope>NUCLEOTIDE SEQUENCE [LARGE SCALE GENOMIC DNA]</scope>
    <source>
        <strain evidence="7">ATCC 700847 / DSM 10411 / MH2</strain>
    </source>
</reference>
<evidence type="ECO:0000313" key="7">
    <source>
        <dbReference type="Proteomes" id="UP000008139"/>
    </source>
</evidence>
<dbReference type="InterPro" id="IPR029066">
    <property type="entry name" value="PLP-binding_barrel"/>
</dbReference>
<protein>
    <recommendedName>
        <fullName evidence="2">Pyridoxal phosphate homeostasis protein</fullName>
        <shortName evidence="2">PLP homeostasis protein</shortName>
    </recommendedName>
</protein>
<evidence type="ECO:0000256" key="2">
    <source>
        <dbReference type="HAMAP-Rule" id="MF_02087"/>
    </source>
</evidence>
<dbReference type="RefSeq" id="WP_013681189.1">
    <property type="nucleotide sequence ID" value="NC_015318.1"/>
</dbReference>
<evidence type="ECO:0000313" key="6">
    <source>
        <dbReference type="EMBL" id="AEA33144.1"/>
    </source>
</evidence>
<feature type="domain" description="Alanine racemase N-terminal" evidence="5">
    <location>
        <begin position="22"/>
        <end position="220"/>
    </location>
</feature>
<keyword evidence="7" id="KW-1185">Reference proteome</keyword>
<gene>
    <name evidence="6" type="ordered locus">Hipma_0165</name>
</gene>
<dbReference type="SUPFAM" id="SSF51419">
    <property type="entry name" value="PLP-binding barrel"/>
    <property type="match status" value="1"/>
</dbReference>
<dbReference type="PANTHER" id="PTHR10146:SF14">
    <property type="entry name" value="PYRIDOXAL PHOSPHATE HOMEOSTASIS PROTEIN"/>
    <property type="match status" value="1"/>
</dbReference>
<dbReference type="Gene3D" id="3.20.20.10">
    <property type="entry name" value="Alanine racemase"/>
    <property type="match status" value="1"/>
</dbReference>
<comment type="similarity">
    <text evidence="2 4">Belongs to the pyridoxal phosphate-binding protein YggS/PROSC family.</text>
</comment>
<feature type="modified residue" description="N6-(pyridoxal phosphate)lysine" evidence="2 3">
    <location>
        <position position="25"/>
    </location>
</feature>
<dbReference type="FunCoup" id="F2LX86">
    <property type="interactions" value="401"/>
</dbReference>
<dbReference type="NCBIfam" id="TIGR00044">
    <property type="entry name" value="YggS family pyridoxal phosphate-dependent enzyme"/>
    <property type="match status" value="1"/>
</dbReference>
<name>F2LX86_HIPMA</name>
<dbReference type="PANTHER" id="PTHR10146">
    <property type="entry name" value="PROLINE SYNTHETASE CO-TRANSCRIBED BACTERIAL HOMOLOG PROTEIN"/>
    <property type="match status" value="1"/>
</dbReference>
<dbReference type="EMBL" id="CP002606">
    <property type="protein sequence ID" value="AEA33144.1"/>
    <property type="molecule type" value="Genomic_DNA"/>
</dbReference>
<comment type="cofactor">
    <cofactor evidence="3">
        <name>pyridoxal 5'-phosphate</name>
        <dbReference type="ChEBI" id="CHEBI:597326"/>
    </cofactor>
</comment>
<dbReference type="eggNOG" id="COG0325">
    <property type="taxonomic scope" value="Bacteria"/>
</dbReference>
<dbReference type="CDD" id="cd00635">
    <property type="entry name" value="PLPDE_III_YBL036c_like"/>
    <property type="match status" value="1"/>
</dbReference>